<evidence type="ECO:0000256" key="5">
    <source>
        <dbReference type="ARBA" id="ARBA00022989"/>
    </source>
</evidence>
<dbReference type="Proteomes" id="UP000229342">
    <property type="component" value="Unassembled WGS sequence"/>
</dbReference>
<feature type="transmembrane region" description="Helical" evidence="7">
    <location>
        <begin position="109"/>
        <end position="129"/>
    </location>
</feature>
<proteinExistence type="inferred from homology"/>
<evidence type="ECO:0000256" key="2">
    <source>
        <dbReference type="ARBA" id="ARBA00010792"/>
    </source>
</evidence>
<dbReference type="InterPro" id="IPR032818">
    <property type="entry name" value="DedA-like"/>
</dbReference>
<gene>
    <name evidence="9" type="ORF">COV91_04100</name>
</gene>
<dbReference type="Pfam" id="PF09335">
    <property type="entry name" value="VTT_dom"/>
    <property type="match status" value="1"/>
</dbReference>
<feature type="transmembrane region" description="Helical" evidence="7">
    <location>
        <begin position="141"/>
        <end position="162"/>
    </location>
</feature>
<evidence type="ECO:0000256" key="6">
    <source>
        <dbReference type="ARBA" id="ARBA00023136"/>
    </source>
</evidence>
<dbReference type="PANTHER" id="PTHR30353:SF15">
    <property type="entry name" value="INNER MEMBRANE PROTEIN YABI"/>
    <property type="match status" value="1"/>
</dbReference>
<evidence type="ECO:0000256" key="3">
    <source>
        <dbReference type="ARBA" id="ARBA00022475"/>
    </source>
</evidence>
<name>A0A2H0KAY8_9BACT</name>
<feature type="transmembrane region" description="Helical" evidence="7">
    <location>
        <begin position="174"/>
        <end position="196"/>
    </location>
</feature>
<dbReference type="PANTHER" id="PTHR30353">
    <property type="entry name" value="INNER MEMBRANE PROTEIN DEDA-RELATED"/>
    <property type="match status" value="1"/>
</dbReference>
<feature type="domain" description="VTT" evidence="8">
    <location>
        <begin position="45"/>
        <end position="159"/>
    </location>
</feature>
<comment type="similarity">
    <text evidence="2 7">Belongs to the DedA family.</text>
</comment>
<dbReference type="InterPro" id="IPR032816">
    <property type="entry name" value="VTT_dom"/>
</dbReference>
<keyword evidence="6 7" id="KW-0472">Membrane</keyword>
<dbReference type="AlphaFoldDB" id="A0A2H0KAY8"/>
<evidence type="ECO:0000256" key="7">
    <source>
        <dbReference type="RuleBase" id="RU367016"/>
    </source>
</evidence>
<organism evidence="9 10">
    <name type="scientific">Candidatus Taylorbacteria bacterium CG11_big_fil_rev_8_21_14_0_20_46_11</name>
    <dbReference type="NCBI Taxonomy" id="1975025"/>
    <lineage>
        <taxon>Bacteria</taxon>
        <taxon>Candidatus Tayloriibacteriota</taxon>
    </lineage>
</organism>
<keyword evidence="4 7" id="KW-0812">Transmembrane</keyword>
<evidence type="ECO:0000259" key="8">
    <source>
        <dbReference type="Pfam" id="PF09335"/>
    </source>
</evidence>
<protein>
    <recommendedName>
        <fullName evidence="8">VTT domain-containing protein</fullName>
    </recommendedName>
</protein>
<feature type="transmembrane region" description="Helical" evidence="7">
    <location>
        <begin position="41"/>
        <end position="67"/>
    </location>
</feature>
<comment type="caution">
    <text evidence="9">The sequence shown here is derived from an EMBL/GenBank/DDBJ whole genome shotgun (WGS) entry which is preliminary data.</text>
</comment>
<evidence type="ECO:0000313" key="10">
    <source>
        <dbReference type="Proteomes" id="UP000229342"/>
    </source>
</evidence>
<reference evidence="9 10" key="1">
    <citation type="submission" date="2017-09" db="EMBL/GenBank/DDBJ databases">
        <title>Depth-based differentiation of microbial function through sediment-hosted aquifers and enrichment of novel symbionts in the deep terrestrial subsurface.</title>
        <authorList>
            <person name="Probst A.J."/>
            <person name="Ladd B."/>
            <person name="Jarett J.K."/>
            <person name="Geller-Mcgrath D.E."/>
            <person name="Sieber C.M."/>
            <person name="Emerson J.B."/>
            <person name="Anantharaman K."/>
            <person name="Thomas B.C."/>
            <person name="Malmstrom R."/>
            <person name="Stieglmeier M."/>
            <person name="Klingl A."/>
            <person name="Woyke T."/>
            <person name="Ryan C.M."/>
            <person name="Banfield J.F."/>
        </authorList>
    </citation>
    <scope>NUCLEOTIDE SEQUENCE [LARGE SCALE GENOMIC DNA]</scope>
    <source>
        <strain evidence="9">CG11_big_fil_rev_8_21_14_0_20_46_11</strain>
    </source>
</reference>
<accession>A0A2H0KAY8</accession>
<dbReference type="GO" id="GO:0005886">
    <property type="term" value="C:plasma membrane"/>
    <property type="evidence" value="ECO:0007669"/>
    <property type="project" value="UniProtKB-SubCell"/>
</dbReference>
<evidence type="ECO:0000256" key="1">
    <source>
        <dbReference type="ARBA" id="ARBA00004651"/>
    </source>
</evidence>
<sequence length="206" mass="23300">MIDLDPMLTVHAWFTVVLEWFPYPFLVPFFGAFFGGEETILLISALAGGGTISFPVLLGMAFLGTIASDSLWFLFGKTFSSWLSTKPSLHTRLDTVSQFVSRLTREKDFFALLITKFLYGTRIIMIFYFARNRMSFLRFTIYNALVTAIWASVVCVVGWMAGRGVIWISDAFGNVSLGFIIIIVIMGAIYGIRIWLNKRIIEGKKM</sequence>
<keyword evidence="3 7" id="KW-1003">Cell membrane</keyword>
<dbReference type="EMBL" id="PCVG01000053">
    <property type="protein sequence ID" value="PIQ68420.1"/>
    <property type="molecule type" value="Genomic_DNA"/>
</dbReference>
<feature type="transmembrane region" description="Helical" evidence="7">
    <location>
        <begin position="12"/>
        <end position="34"/>
    </location>
</feature>
<comment type="subcellular location">
    <subcellularLocation>
        <location evidence="1 7">Cell membrane</location>
        <topology evidence="1 7">Multi-pass membrane protein</topology>
    </subcellularLocation>
</comment>
<evidence type="ECO:0000256" key="4">
    <source>
        <dbReference type="ARBA" id="ARBA00022692"/>
    </source>
</evidence>
<keyword evidence="5 7" id="KW-1133">Transmembrane helix</keyword>
<evidence type="ECO:0000313" key="9">
    <source>
        <dbReference type="EMBL" id="PIQ68420.1"/>
    </source>
</evidence>